<protein>
    <submittedName>
        <fullName evidence="2">2-Isopropylmalate synthase</fullName>
    </submittedName>
</protein>
<sequence length="114" mass="12738">SSEVERQLPKLNVRGSIPLTRSKSCQRAKGGLFRQTILGRVLRGKFFRPFPESSSGRAPARRVATYWLPPGLTAARRRITPVVPHISLRSSQETHRVARPLHQISPVPDHRSAG</sequence>
<dbReference type="EMBL" id="AB491776">
    <property type="protein sequence ID" value="BAI40109.1"/>
    <property type="molecule type" value="mRNA"/>
</dbReference>
<feature type="region of interest" description="Disordered" evidence="1">
    <location>
        <begin position="90"/>
        <end position="114"/>
    </location>
</feature>
<feature type="non-terminal residue" evidence="2">
    <location>
        <position position="114"/>
    </location>
</feature>
<dbReference type="AlphaFoldDB" id="C8KHY7"/>
<gene>
    <name evidence="2" type="primary">IPS2</name>
</gene>
<accession>C8KHY7</accession>
<evidence type="ECO:0000313" key="2">
    <source>
        <dbReference type="EMBL" id="BAI40109.1"/>
    </source>
</evidence>
<proteinExistence type="evidence at transcript level"/>
<evidence type="ECO:0000256" key="1">
    <source>
        <dbReference type="SAM" id="MobiDB-lite"/>
    </source>
</evidence>
<feature type="non-terminal residue" evidence="2">
    <location>
        <position position="1"/>
    </location>
</feature>
<name>C8KHY7_BRAPC</name>
<organism evidence="2">
    <name type="scientific">Brachionus plicatilis</name>
    <name type="common">Marine rotifer</name>
    <name type="synonym">Brachionus muelleri</name>
    <dbReference type="NCBI Taxonomy" id="10195"/>
    <lineage>
        <taxon>Eukaryota</taxon>
        <taxon>Metazoa</taxon>
        <taxon>Spiralia</taxon>
        <taxon>Gnathifera</taxon>
        <taxon>Rotifera</taxon>
        <taxon>Eurotatoria</taxon>
        <taxon>Monogononta</taxon>
        <taxon>Pseudotrocha</taxon>
        <taxon>Ploima</taxon>
        <taxon>Brachionidae</taxon>
        <taxon>Brachionus</taxon>
    </lineage>
</organism>
<reference evidence="2" key="1">
    <citation type="submission" date="2009-03" db="EMBL/GenBank/DDBJ databases">
        <title>Identification of genes differentially expressed by calorie restriction in the rotifer (Brachionus plicatilis).</title>
        <authorList>
            <person name="Oo A.K."/>
            <person name="Kaneko G."/>
            <person name="Hirayama M."/>
            <person name="Kinoshita S."/>
            <person name="Watabe S."/>
        </authorList>
    </citation>
    <scope>NUCLEOTIDE SEQUENCE</scope>
    <source>
        <strain evidence="2">Ishikawa</strain>
    </source>
</reference>